<organism evidence="1 2">
    <name type="scientific">Meloidogyne floridensis</name>
    <dbReference type="NCBI Taxonomy" id="298350"/>
    <lineage>
        <taxon>Eukaryota</taxon>
        <taxon>Metazoa</taxon>
        <taxon>Ecdysozoa</taxon>
        <taxon>Nematoda</taxon>
        <taxon>Chromadorea</taxon>
        <taxon>Rhabditida</taxon>
        <taxon>Tylenchina</taxon>
        <taxon>Tylenchomorpha</taxon>
        <taxon>Tylenchoidea</taxon>
        <taxon>Meloidogynidae</taxon>
        <taxon>Meloidogyninae</taxon>
        <taxon>Meloidogyne</taxon>
    </lineage>
</organism>
<name>A0A915NKN4_9BILA</name>
<protein>
    <submittedName>
        <fullName evidence="2">DNA endonuclease RBBP8</fullName>
    </submittedName>
</protein>
<dbReference type="Proteomes" id="UP000887560">
    <property type="component" value="Unplaced"/>
</dbReference>
<reference evidence="2" key="1">
    <citation type="submission" date="2022-11" db="UniProtKB">
        <authorList>
            <consortium name="WormBaseParasite"/>
        </authorList>
    </citation>
    <scope>IDENTIFICATION</scope>
</reference>
<dbReference type="WBParaSite" id="scf7180000419608.g4077">
    <property type="protein sequence ID" value="scf7180000419608.g4077"/>
    <property type="gene ID" value="scf7180000419608.g4077"/>
</dbReference>
<proteinExistence type="predicted"/>
<evidence type="ECO:0000313" key="1">
    <source>
        <dbReference type="Proteomes" id="UP000887560"/>
    </source>
</evidence>
<evidence type="ECO:0000313" key="2">
    <source>
        <dbReference type="WBParaSite" id="scf7180000419608.g4077"/>
    </source>
</evidence>
<dbReference type="AlphaFoldDB" id="A0A915NKN4"/>
<sequence length="179" mass="20325">MAGMGIGPPVSETLVDAVDIPESPVRIQLNQQQTGCRVQIADENKANFVQDEIERKCKEIQDGDVATDELSILCIKTAKREFILKKPSRPETEPKSVVDSMPCSSVVGQKGDAFKRLNDRTVSKIHQDNKLSMPKTPDHYWDLDFPSLNEQLERGYIIHTNSPLFKKQCNRPKRCLFRE</sequence>
<accession>A0A915NKN4</accession>
<keyword evidence="1" id="KW-1185">Reference proteome</keyword>